<reference evidence="1" key="1">
    <citation type="journal article" date="2023" name="IScience">
        <title>Live-bearing cockroach genome reveals convergent evolutionary mechanisms linked to viviparity in insects and beyond.</title>
        <authorList>
            <person name="Fouks B."/>
            <person name="Harrison M.C."/>
            <person name="Mikhailova A.A."/>
            <person name="Marchal E."/>
            <person name="English S."/>
            <person name="Carruthers M."/>
            <person name="Jennings E.C."/>
            <person name="Chiamaka E.L."/>
            <person name="Frigard R.A."/>
            <person name="Pippel M."/>
            <person name="Attardo G.M."/>
            <person name="Benoit J.B."/>
            <person name="Bornberg-Bauer E."/>
            <person name="Tobe S.S."/>
        </authorList>
    </citation>
    <scope>NUCLEOTIDE SEQUENCE</scope>
    <source>
        <strain evidence="1">Stay&amp;Tobe</strain>
    </source>
</reference>
<evidence type="ECO:0000313" key="1">
    <source>
        <dbReference type="EMBL" id="KAJ9589464.1"/>
    </source>
</evidence>
<keyword evidence="2" id="KW-1185">Reference proteome</keyword>
<accession>A0AAD7ZZ66</accession>
<organism evidence="1 2">
    <name type="scientific">Diploptera punctata</name>
    <name type="common">Pacific beetle cockroach</name>
    <dbReference type="NCBI Taxonomy" id="6984"/>
    <lineage>
        <taxon>Eukaryota</taxon>
        <taxon>Metazoa</taxon>
        <taxon>Ecdysozoa</taxon>
        <taxon>Arthropoda</taxon>
        <taxon>Hexapoda</taxon>
        <taxon>Insecta</taxon>
        <taxon>Pterygota</taxon>
        <taxon>Neoptera</taxon>
        <taxon>Polyneoptera</taxon>
        <taxon>Dictyoptera</taxon>
        <taxon>Blattodea</taxon>
        <taxon>Blaberoidea</taxon>
        <taxon>Blaberidae</taxon>
        <taxon>Diplopterinae</taxon>
        <taxon>Diploptera</taxon>
    </lineage>
</organism>
<dbReference type="AlphaFoldDB" id="A0AAD7ZZ66"/>
<protein>
    <submittedName>
        <fullName evidence="1">Uncharacterized protein</fullName>
    </submittedName>
</protein>
<proteinExistence type="predicted"/>
<dbReference type="EMBL" id="JASPKZ010004938">
    <property type="protein sequence ID" value="KAJ9589464.1"/>
    <property type="molecule type" value="Genomic_DNA"/>
</dbReference>
<name>A0AAD7ZZ66_DIPPU</name>
<feature type="non-terminal residue" evidence="1">
    <location>
        <position position="95"/>
    </location>
</feature>
<dbReference type="Proteomes" id="UP001233999">
    <property type="component" value="Unassembled WGS sequence"/>
</dbReference>
<comment type="caution">
    <text evidence="1">The sequence shown here is derived from an EMBL/GenBank/DDBJ whole genome shotgun (WGS) entry which is preliminary data.</text>
</comment>
<gene>
    <name evidence="1" type="ORF">L9F63_017325</name>
</gene>
<evidence type="ECO:0000313" key="2">
    <source>
        <dbReference type="Proteomes" id="UP001233999"/>
    </source>
</evidence>
<reference evidence="1" key="2">
    <citation type="submission" date="2023-05" db="EMBL/GenBank/DDBJ databases">
        <authorList>
            <person name="Fouks B."/>
        </authorList>
    </citation>
    <scope>NUCLEOTIDE SEQUENCE</scope>
    <source>
        <strain evidence="1">Stay&amp;Tobe</strain>
        <tissue evidence="1">Testes</tissue>
    </source>
</reference>
<sequence length="95" mass="10988">VYQTVDIEDCTTEMLASTLQNVNSSGELVQTLEGDATIQIYQQLNSRPSWLYYQMTINVGNGTIQQHPYTNRIFMDFNIVSGDTSHCKRYTYYYP</sequence>